<reference evidence="2 3" key="1">
    <citation type="journal article" date="2016" name="Nat. Commun.">
        <title>Thousands of microbial genomes shed light on interconnected biogeochemical processes in an aquifer system.</title>
        <authorList>
            <person name="Anantharaman K."/>
            <person name="Brown C.T."/>
            <person name="Hug L.A."/>
            <person name="Sharon I."/>
            <person name="Castelle C.J."/>
            <person name="Probst A.J."/>
            <person name="Thomas B.C."/>
            <person name="Singh A."/>
            <person name="Wilkins M.J."/>
            <person name="Karaoz U."/>
            <person name="Brodie E.L."/>
            <person name="Williams K.H."/>
            <person name="Hubbard S.S."/>
            <person name="Banfield J.F."/>
        </authorList>
    </citation>
    <scope>NUCLEOTIDE SEQUENCE [LARGE SCALE GENOMIC DNA]</scope>
</reference>
<sequence>MPEQLKDIKGIFYVLDLWTFLYFFSLFLGLAAIAYYLYLVSKRQKPVTVKLTPAHPFHIIALEALEQINPEEYFDRKALKEYYFIITEIVREFLAQNYRIDTLEKTSFELIEELERVERDYDKVKRLDHYLSECDLVKFAKFKPALSEMKLKKDESIRIIRDCHKNAL</sequence>
<dbReference type="AlphaFoldDB" id="A0A1F4R418"/>
<feature type="transmembrane region" description="Helical" evidence="1">
    <location>
        <begin position="20"/>
        <end position="40"/>
    </location>
</feature>
<comment type="caution">
    <text evidence="2">The sequence shown here is derived from an EMBL/GenBank/DDBJ whole genome shotgun (WGS) entry which is preliminary data.</text>
</comment>
<keyword evidence="1" id="KW-1133">Transmembrane helix</keyword>
<evidence type="ECO:0000313" key="2">
    <source>
        <dbReference type="EMBL" id="OGC02919.1"/>
    </source>
</evidence>
<name>A0A1F4R418_UNCSA</name>
<protein>
    <submittedName>
        <fullName evidence="2">Uncharacterized protein</fullName>
    </submittedName>
</protein>
<organism evidence="2 3">
    <name type="scientific">candidate division WOR-1 bacterium RIFCSPLOWO2_02_FULL_46_20</name>
    <dbReference type="NCBI Taxonomy" id="1802567"/>
    <lineage>
        <taxon>Bacteria</taxon>
        <taxon>Bacillati</taxon>
        <taxon>Saganbacteria</taxon>
    </lineage>
</organism>
<keyword evidence="1" id="KW-0812">Transmembrane</keyword>
<dbReference type="EMBL" id="METP01000066">
    <property type="protein sequence ID" value="OGC02919.1"/>
    <property type="molecule type" value="Genomic_DNA"/>
</dbReference>
<gene>
    <name evidence="2" type="ORF">A3H38_04855</name>
</gene>
<evidence type="ECO:0000256" key="1">
    <source>
        <dbReference type="SAM" id="Phobius"/>
    </source>
</evidence>
<dbReference type="Proteomes" id="UP000176938">
    <property type="component" value="Unassembled WGS sequence"/>
</dbReference>
<evidence type="ECO:0000313" key="3">
    <source>
        <dbReference type="Proteomes" id="UP000176938"/>
    </source>
</evidence>
<keyword evidence="1" id="KW-0472">Membrane</keyword>
<accession>A0A1F4R418</accession>
<proteinExistence type="predicted"/>